<feature type="domain" description="UTP23 sensor motif region" evidence="8">
    <location>
        <begin position="193"/>
        <end position="208"/>
    </location>
</feature>
<keyword evidence="3" id="KW-0698">rRNA processing</keyword>
<evidence type="ECO:0000256" key="3">
    <source>
        <dbReference type="ARBA" id="ARBA00022552"/>
    </source>
</evidence>
<name>A0A8S9ZH12_9BILA</name>
<comment type="subcellular location">
    <subcellularLocation>
        <location evidence="1">Nucleus</location>
        <location evidence="1">Nucleolus</location>
    </subcellularLocation>
</comment>
<dbReference type="PANTHER" id="PTHR12416">
    <property type="entry name" value="RRNA-PROCESSING PROTEIN UTP23 HOMOLOG"/>
    <property type="match status" value="1"/>
</dbReference>
<proteinExistence type="inferred from homology"/>
<protein>
    <recommendedName>
        <fullName evidence="8">UTP23 sensor motif region domain-containing protein</fullName>
    </recommendedName>
</protein>
<dbReference type="SUPFAM" id="SSF88723">
    <property type="entry name" value="PIN domain-like"/>
    <property type="match status" value="1"/>
</dbReference>
<dbReference type="AlphaFoldDB" id="A0A8S9ZH12"/>
<feature type="region of interest" description="Disordered" evidence="7">
    <location>
        <begin position="155"/>
        <end position="234"/>
    </location>
</feature>
<dbReference type="GO" id="GO:0006364">
    <property type="term" value="P:rRNA processing"/>
    <property type="evidence" value="ECO:0007669"/>
    <property type="project" value="UniProtKB-KW"/>
</dbReference>
<evidence type="ECO:0000256" key="1">
    <source>
        <dbReference type="ARBA" id="ARBA00004604"/>
    </source>
</evidence>
<evidence type="ECO:0000313" key="9">
    <source>
        <dbReference type="EMBL" id="KAF7632578.1"/>
    </source>
</evidence>
<dbReference type="InterPro" id="IPR029060">
    <property type="entry name" value="PIN-like_dom_sf"/>
</dbReference>
<evidence type="ECO:0000256" key="4">
    <source>
        <dbReference type="ARBA" id="ARBA00023242"/>
    </source>
</evidence>
<evidence type="ECO:0000313" key="10">
    <source>
        <dbReference type="Proteomes" id="UP000605970"/>
    </source>
</evidence>
<accession>A0A8S9ZH12</accession>
<keyword evidence="2" id="KW-0690">Ribosome biogenesis</keyword>
<comment type="function">
    <text evidence="5">Involved in rRNA-processing and ribosome biogenesis.</text>
</comment>
<dbReference type="Proteomes" id="UP000605970">
    <property type="component" value="Unassembled WGS sequence"/>
</dbReference>
<feature type="compositionally biased region" description="Basic and acidic residues" evidence="7">
    <location>
        <begin position="225"/>
        <end position="234"/>
    </location>
</feature>
<dbReference type="InterPro" id="IPR057776">
    <property type="entry name" value="UTP23_sensor"/>
</dbReference>
<sequence>MKVKRLKRASRVLTFFRYKFGYIPPYSILLDGTFCQEALKCKINLREQLPKYLRDEGLEMFVTECESPLYGALCIAQQFKVAKCPHRPLRSAADCIAHMARRSLKNKEAENKKKKILYFVATQDSALLQKLRSLGGVPLMSIRYNAILLEKPSEESEKIAESSTTKNEPDELQRVKQLRKVELGEEAPKHRKREAKGPNPLSCKKKKKIQRNNDGGVPGAFGKRKKEDDKGEFN</sequence>
<dbReference type="GO" id="GO:0032040">
    <property type="term" value="C:small-subunit processome"/>
    <property type="evidence" value="ECO:0007669"/>
    <property type="project" value="InterPro"/>
</dbReference>
<dbReference type="Gene3D" id="3.40.50.1010">
    <property type="entry name" value="5'-nuclease"/>
    <property type="match status" value="1"/>
</dbReference>
<evidence type="ECO:0000256" key="7">
    <source>
        <dbReference type="SAM" id="MobiDB-lite"/>
    </source>
</evidence>
<evidence type="ECO:0000256" key="5">
    <source>
        <dbReference type="ARBA" id="ARBA00037300"/>
    </source>
</evidence>
<comment type="caution">
    <text evidence="9">The sequence shown here is derived from an EMBL/GenBank/DDBJ whole genome shotgun (WGS) entry which is preliminary data.</text>
</comment>
<keyword evidence="10" id="KW-1185">Reference proteome</keyword>
<dbReference type="OrthoDB" id="25675at2759"/>
<evidence type="ECO:0000256" key="2">
    <source>
        <dbReference type="ARBA" id="ARBA00022517"/>
    </source>
</evidence>
<evidence type="ECO:0000259" key="8">
    <source>
        <dbReference type="Pfam" id="PF24779"/>
    </source>
</evidence>
<comment type="similarity">
    <text evidence="6">Belongs to the UTP23/FCF1 family. UTP23 subfamily.</text>
</comment>
<dbReference type="InterPro" id="IPR006984">
    <property type="entry name" value="Fcf1/UTP23"/>
</dbReference>
<feature type="compositionally biased region" description="Basic and acidic residues" evidence="7">
    <location>
        <begin position="167"/>
        <end position="188"/>
    </location>
</feature>
<dbReference type="Pfam" id="PF24779">
    <property type="entry name" value="UTP23_sensor"/>
    <property type="match status" value="1"/>
</dbReference>
<dbReference type="Pfam" id="PF04900">
    <property type="entry name" value="Fcf1"/>
    <property type="match status" value="1"/>
</dbReference>
<organism evidence="9 10">
    <name type="scientific">Meloidogyne graminicola</name>
    <dbReference type="NCBI Taxonomy" id="189291"/>
    <lineage>
        <taxon>Eukaryota</taxon>
        <taxon>Metazoa</taxon>
        <taxon>Ecdysozoa</taxon>
        <taxon>Nematoda</taxon>
        <taxon>Chromadorea</taxon>
        <taxon>Rhabditida</taxon>
        <taxon>Tylenchina</taxon>
        <taxon>Tylenchomorpha</taxon>
        <taxon>Tylenchoidea</taxon>
        <taxon>Meloidogynidae</taxon>
        <taxon>Meloidogyninae</taxon>
        <taxon>Meloidogyne</taxon>
    </lineage>
</organism>
<gene>
    <name evidence="9" type="ORF">Mgra_00008025</name>
</gene>
<reference evidence="9" key="1">
    <citation type="journal article" date="2020" name="Ecol. Evol.">
        <title>Genome structure and content of the rice root-knot nematode (Meloidogyne graminicola).</title>
        <authorList>
            <person name="Phan N.T."/>
            <person name="Danchin E.G.J."/>
            <person name="Klopp C."/>
            <person name="Perfus-Barbeoch L."/>
            <person name="Kozlowski D.K."/>
            <person name="Koutsovoulos G.D."/>
            <person name="Lopez-Roques C."/>
            <person name="Bouchez O."/>
            <person name="Zahm M."/>
            <person name="Besnard G."/>
            <person name="Bellafiore S."/>
        </authorList>
    </citation>
    <scope>NUCLEOTIDE SEQUENCE</scope>
    <source>
        <strain evidence="9">VN-18</strain>
    </source>
</reference>
<keyword evidence="4" id="KW-0539">Nucleus</keyword>
<dbReference type="EMBL" id="JABEBT010000099">
    <property type="protein sequence ID" value="KAF7632578.1"/>
    <property type="molecule type" value="Genomic_DNA"/>
</dbReference>
<evidence type="ECO:0000256" key="6">
    <source>
        <dbReference type="ARBA" id="ARBA00038503"/>
    </source>
</evidence>